<evidence type="ECO:0000256" key="8">
    <source>
        <dbReference type="ARBA" id="ARBA00023235"/>
    </source>
</evidence>
<dbReference type="InterPro" id="IPR006062">
    <property type="entry name" value="His_biosynth"/>
</dbReference>
<dbReference type="InterPro" id="IPR013785">
    <property type="entry name" value="Aldolase_TIM"/>
</dbReference>
<evidence type="ECO:0000256" key="9">
    <source>
        <dbReference type="HAMAP-Rule" id="MF_01014"/>
    </source>
</evidence>
<dbReference type="PANTHER" id="PTHR43090">
    <property type="entry name" value="1-(5-PHOSPHORIBOSYL)-5-[(5-PHOSPHORIBOSYLAMINO)METHYLIDENEAMINO] IMIDAZOLE-4-CARBOXAMIDE ISOMERASE"/>
    <property type="match status" value="1"/>
</dbReference>
<protein>
    <recommendedName>
        <fullName evidence="9">1-(5-phosphoribosyl)-5-[(5-phosphoribosylamino)methylideneamino] imidazole-4-carboxamide isomerase</fullName>
        <ecNumber evidence="9">5.3.1.16</ecNumber>
    </recommendedName>
    <alternativeName>
        <fullName evidence="9">Phosphoribosylformimino-5-aminoimidazole carboxamide ribotide isomerase</fullName>
    </alternativeName>
</protein>
<gene>
    <name evidence="9" type="primary">hisA</name>
    <name evidence="11" type="ORF">V0U79_10615</name>
</gene>
<dbReference type="CDD" id="cd04732">
    <property type="entry name" value="HisA"/>
    <property type="match status" value="1"/>
</dbReference>
<proteinExistence type="inferred from homology"/>
<evidence type="ECO:0000256" key="5">
    <source>
        <dbReference type="ARBA" id="ARBA00022490"/>
    </source>
</evidence>
<dbReference type="RefSeq" id="WP_330199486.1">
    <property type="nucleotide sequence ID" value="NZ_JAZDRP010000006.1"/>
</dbReference>
<evidence type="ECO:0000256" key="10">
    <source>
        <dbReference type="RuleBase" id="RU003657"/>
    </source>
</evidence>
<evidence type="ECO:0000256" key="3">
    <source>
        <dbReference type="ARBA" id="ARBA00005133"/>
    </source>
</evidence>
<keyword evidence="12" id="KW-1185">Reference proteome</keyword>
<dbReference type="GO" id="GO:0016853">
    <property type="term" value="F:isomerase activity"/>
    <property type="evidence" value="ECO:0007669"/>
    <property type="project" value="UniProtKB-KW"/>
</dbReference>
<feature type="active site" description="Proton acceptor" evidence="9">
    <location>
        <position position="8"/>
    </location>
</feature>
<keyword evidence="5 9" id="KW-0963">Cytoplasm</keyword>
<name>A0ABU7LSF0_9PROT</name>
<dbReference type="EC" id="5.3.1.16" evidence="9"/>
<dbReference type="PANTHER" id="PTHR43090:SF2">
    <property type="entry name" value="1-(5-PHOSPHORIBOSYL)-5-[(5-PHOSPHORIBOSYLAMINO)METHYLIDENEAMINO] IMIDAZOLE-4-CARBOXAMIDE ISOMERASE"/>
    <property type="match status" value="1"/>
</dbReference>
<evidence type="ECO:0000256" key="7">
    <source>
        <dbReference type="ARBA" id="ARBA00023102"/>
    </source>
</evidence>
<evidence type="ECO:0000256" key="4">
    <source>
        <dbReference type="ARBA" id="ARBA00009667"/>
    </source>
</evidence>
<sequence length="244" mass="25425">MILYPAIDLLDGDVVRLSRGDFATAKTYSMDPAAMATTFAGGGASWLHVVDLSGARDGTPRQSGLIGQLSLSGLRIQAGGGIRTGEDISRLLDAGVERAIIGSRAIEQPELVARWLAEFGPDRLVAALDLRLIDGKPDLVTDGWTKSSGKGLEDVLSVLVPAGLRHALVTDVGRDGLLSGPNTALYAQLKAGFPDIDWQASGGVSQLSDLAALKATGIAGAITGRALYENRFSLTEALACLQDA</sequence>
<accession>A0ABU7LSF0</accession>
<dbReference type="Proteomes" id="UP001354971">
    <property type="component" value="Unassembled WGS sequence"/>
</dbReference>
<comment type="subcellular location">
    <subcellularLocation>
        <location evidence="2 9">Cytoplasm</location>
    </subcellularLocation>
</comment>
<keyword evidence="7 9" id="KW-0368">Histidine biosynthesis</keyword>
<comment type="pathway">
    <text evidence="3 9">Amino-acid biosynthesis; L-histidine biosynthesis; L-histidine from 5-phospho-alpha-D-ribose 1-diphosphate: step 4/9.</text>
</comment>
<dbReference type="EMBL" id="JAZDRP010000006">
    <property type="protein sequence ID" value="MEE2526823.1"/>
    <property type="molecule type" value="Genomic_DNA"/>
</dbReference>
<evidence type="ECO:0000256" key="1">
    <source>
        <dbReference type="ARBA" id="ARBA00000901"/>
    </source>
</evidence>
<evidence type="ECO:0000256" key="2">
    <source>
        <dbReference type="ARBA" id="ARBA00004496"/>
    </source>
</evidence>
<comment type="caution">
    <text evidence="11">The sequence shown here is derived from an EMBL/GenBank/DDBJ whole genome shotgun (WGS) entry which is preliminary data.</text>
</comment>
<comment type="similarity">
    <text evidence="4 9 10">Belongs to the HisA/HisF family.</text>
</comment>
<evidence type="ECO:0000313" key="11">
    <source>
        <dbReference type="EMBL" id="MEE2526823.1"/>
    </source>
</evidence>
<evidence type="ECO:0000313" key="12">
    <source>
        <dbReference type="Proteomes" id="UP001354971"/>
    </source>
</evidence>
<dbReference type="InterPro" id="IPR044524">
    <property type="entry name" value="Isoase_HisA-like"/>
</dbReference>
<evidence type="ECO:0000256" key="6">
    <source>
        <dbReference type="ARBA" id="ARBA00022605"/>
    </source>
</evidence>
<dbReference type="Pfam" id="PF00977">
    <property type="entry name" value="His_biosynth"/>
    <property type="match status" value="1"/>
</dbReference>
<dbReference type="Gene3D" id="3.20.20.70">
    <property type="entry name" value="Aldolase class I"/>
    <property type="match status" value="1"/>
</dbReference>
<comment type="catalytic activity">
    <reaction evidence="1 9">
        <text>1-(5-phospho-beta-D-ribosyl)-5-[(5-phospho-beta-D-ribosylamino)methylideneamino]imidazole-4-carboxamide = 5-[(5-phospho-1-deoxy-D-ribulos-1-ylimino)methylamino]-1-(5-phospho-beta-D-ribosyl)imidazole-4-carboxamide</text>
        <dbReference type="Rhea" id="RHEA:15469"/>
        <dbReference type="ChEBI" id="CHEBI:58435"/>
        <dbReference type="ChEBI" id="CHEBI:58525"/>
        <dbReference type="EC" id="5.3.1.16"/>
    </reaction>
</comment>
<dbReference type="HAMAP" id="MF_01014">
    <property type="entry name" value="HisA"/>
    <property type="match status" value="1"/>
</dbReference>
<reference evidence="11 12" key="1">
    <citation type="submission" date="2024-01" db="EMBL/GenBank/DDBJ databases">
        <title>Hyphobacterium bacterium isolated from marine sediment.</title>
        <authorList>
            <person name="Zhao S."/>
        </authorList>
    </citation>
    <scope>NUCLEOTIDE SEQUENCE [LARGE SCALE GENOMIC DNA]</scope>
    <source>
        <strain evidence="12">HN65</strain>
    </source>
</reference>
<dbReference type="InterPro" id="IPR011060">
    <property type="entry name" value="RibuloseP-bd_barrel"/>
</dbReference>
<keyword evidence="8 9" id="KW-0413">Isomerase</keyword>
<feature type="active site" description="Proton donor" evidence="9">
    <location>
        <position position="129"/>
    </location>
</feature>
<dbReference type="SUPFAM" id="SSF51366">
    <property type="entry name" value="Ribulose-phoshate binding barrel"/>
    <property type="match status" value="1"/>
</dbReference>
<keyword evidence="6 9" id="KW-0028">Amino-acid biosynthesis</keyword>
<dbReference type="InterPro" id="IPR023016">
    <property type="entry name" value="HisA/PriA"/>
</dbReference>
<organism evidence="11 12">
    <name type="scientific">Hyphobacterium lacteum</name>
    <dbReference type="NCBI Taxonomy" id="3116575"/>
    <lineage>
        <taxon>Bacteria</taxon>
        <taxon>Pseudomonadati</taxon>
        <taxon>Pseudomonadota</taxon>
        <taxon>Alphaproteobacteria</taxon>
        <taxon>Maricaulales</taxon>
        <taxon>Maricaulaceae</taxon>
        <taxon>Hyphobacterium</taxon>
    </lineage>
</organism>